<keyword evidence="4" id="KW-1133">Transmembrane helix</keyword>
<dbReference type="InterPro" id="IPR058636">
    <property type="entry name" value="Beta-barrel_YknX"/>
</dbReference>
<evidence type="ECO:0000259" key="5">
    <source>
        <dbReference type="Pfam" id="PF25885"/>
    </source>
</evidence>
<keyword evidence="2" id="KW-0175">Coiled coil</keyword>
<dbReference type="Gene3D" id="2.40.30.170">
    <property type="match status" value="1"/>
</dbReference>
<keyword evidence="4" id="KW-0812">Transmembrane</keyword>
<comment type="subcellular location">
    <subcellularLocation>
        <location evidence="1">Cell envelope</location>
    </subcellularLocation>
</comment>
<dbReference type="PANTHER" id="PTHR30386">
    <property type="entry name" value="MEMBRANE FUSION SUBUNIT OF EMRAB-TOLC MULTIDRUG EFFLUX PUMP"/>
    <property type="match status" value="1"/>
</dbReference>
<protein>
    <submittedName>
        <fullName evidence="7">HlyD family secretion protein</fullName>
    </submittedName>
</protein>
<feature type="domain" description="Multidrug export protein EmrA/FarA alpha-helical hairpin" evidence="5">
    <location>
        <begin position="139"/>
        <end position="257"/>
    </location>
</feature>
<evidence type="ECO:0000256" key="3">
    <source>
        <dbReference type="SAM" id="MobiDB-lite"/>
    </source>
</evidence>
<evidence type="ECO:0000256" key="4">
    <source>
        <dbReference type="SAM" id="Phobius"/>
    </source>
</evidence>
<evidence type="ECO:0000313" key="8">
    <source>
        <dbReference type="Proteomes" id="UP000291302"/>
    </source>
</evidence>
<feature type="coiled-coil region" evidence="2">
    <location>
        <begin position="142"/>
        <end position="176"/>
    </location>
</feature>
<dbReference type="InterPro" id="IPR058633">
    <property type="entry name" value="EmrA/FarA_HH"/>
</dbReference>
<evidence type="ECO:0000259" key="6">
    <source>
        <dbReference type="Pfam" id="PF25990"/>
    </source>
</evidence>
<feature type="region of interest" description="Disordered" evidence="3">
    <location>
        <begin position="1"/>
        <end position="56"/>
    </location>
</feature>
<feature type="transmembrane region" description="Helical" evidence="4">
    <location>
        <begin position="67"/>
        <end position="85"/>
    </location>
</feature>
<reference evidence="7 8" key="1">
    <citation type="submission" date="2019-02" db="EMBL/GenBank/DDBJ databases">
        <title>The genomic architecture of introgression among sibling species of bacteria.</title>
        <authorList>
            <person name="Cavassim M.I.A."/>
            <person name="Moeskjaer S."/>
            <person name="Moslemi C."/>
            <person name="Fields B."/>
            <person name="Bachmann A."/>
            <person name="Vilhjalmsson B."/>
            <person name="Schierup M.H."/>
            <person name="Young J.P.W."/>
            <person name="Andersen S.U."/>
        </authorList>
    </citation>
    <scope>NUCLEOTIDE SEQUENCE [LARGE SCALE GENOMIC DNA]</scope>
    <source>
        <strain evidence="7 8">SM51</strain>
    </source>
</reference>
<dbReference type="EMBL" id="SILG01000001">
    <property type="protein sequence ID" value="TBE72301.1"/>
    <property type="molecule type" value="Genomic_DNA"/>
</dbReference>
<feature type="coiled-coil region" evidence="2">
    <location>
        <begin position="201"/>
        <end position="228"/>
    </location>
</feature>
<dbReference type="PANTHER" id="PTHR30386:SF19">
    <property type="entry name" value="MULTIDRUG EXPORT PROTEIN EMRA-RELATED"/>
    <property type="match status" value="1"/>
</dbReference>
<dbReference type="InterPro" id="IPR050739">
    <property type="entry name" value="MFP"/>
</dbReference>
<dbReference type="RefSeq" id="WP_130766526.1">
    <property type="nucleotide sequence ID" value="NZ_CP140807.1"/>
</dbReference>
<gene>
    <name evidence="7" type="ORF">ELH03_16800</name>
</gene>
<organism evidence="7 8">
    <name type="scientific">Rhizobium beringeri</name>
    <dbReference type="NCBI Taxonomy" id="3019934"/>
    <lineage>
        <taxon>Bacteria</taxon>
        <taxon>Pseudomonadati</taxon>
        <taxon>Pseudomonadota</taxon>
        <taxon>Alphaproteobacteria</taxon>
        <taxon>Hyphomicrobiales</taxon>
        <taxon>Rhizobiaceae</taxon>
        <taxon>Rhizobium/Agrobacterium group</taxon>
        <taxon>Rhizobium</taxon>
    </lineage>
</organism>
<evidence type="ECO:0000313" key="7">
    <source>
        <dbReference type="EMBL" id="TBE72301.1"/>
    </source>
</evidence>
<dbReference type="Proteomes" id="UP000291302">
    <property type="component" value="Unassembled WGS sequence"/>
</dbReference>
<feature type="compositionally biased region" description="Basic and acidic residues" evidence="3">
    <location>
        <begin position="23"/>
        <end position="32"/>
    </location>
</feature>
<proteinExistence type="predicted"/>
<name>A0ABY1XYT4_9HYPH</name>
<keyword evidence="8" id="KW-1185">Reference proteome</keyword>
<dbReference type="Gene3D" id="2.40.50.100">
    <property type="match status" value="1"/>
</dbReference>
<dbReference type="Pfam" id="PF25990">
    <property type="entry name" value="Beta-barrel_YknX"/>
    <property type="match status" value="1"/>
</dbReference>
<dbReference type="Pfam" id="PF25885">
    <property type="entry name" value="HH_EMRA"/>
    <property type="match status" value="1"/>
</dbReference>
<dbReference type="SUPFAM" id="SSF111369">
    <property type="entry name" value="HlyD-like secretion proteins"/>
    <property type="match status" value="2"/>
</dbReference>
<accession>A0ABY1XYT4</accession>
<evidence type="ECO:0000256" key="2">
    <source>
        <dbReference type="SAM" id="Coils"/>
    </source>
</evidence>
<sequence length="413" mass="44330">MADQSPLRVVADANAKTKTKTKTPVEDNEAKQQETVAEAPSSNSAPAAAVAAPGGNKVRRRRSLTRPILFALLPVALVVGGYYYVNGGQVMSTDNAYIQADMVGLTTDVSGIVDQINVHENEAVKAGQVLFSLRSDSFKIALDGAKAQLGAQRNQIMNLKASYQQSLAEITQAQADLPYYQDQFDRQQNLVNNGSATQSAYDEAKHNLEAAQQKVAVAKAEAATTLAQLGGNADQPAEENPLYLQAKSQVDNAQRELDHSVVKAPFDGIVTNVNALQVGSYLQASQQAFSLVATDHLWIAASPKETELTYVKPGQTADIYVDTYPGATWKGKVESISPASGSSFSLLPAQNTTGNWVKVVQRIPMRVSIEDTEGKPPLRVGMSTVVDVETGHARGLPDFVNKLLGRPQGKDHE</sequence>
<feature type="domain" description="YknX-like beta-barrel" evidence="6">
    <location>
        <begin position="304"/>
        <end position="388"/>
    </location>
</feature>
<feature type="compositionally biased region" description="Low complexity" evidence="3">
    <location>
        <begin position="37"/>
        <end position="53"/>
    </location>
</feature>
<keyword evidence="4" id="KW-0472">Membrane</keyword>
<evidence type="ECO:0000256" key="1">
    <source>
        <dbReference type="ARBA" id="ARBA00004196"/>
    </source>
</evidence>
<comment type="caution">
    <text evidence="7">The sequence shown here is derived from an EMBL/GenBank/DDBJ whole genome shotgun (WGS) entry which is preliminary data.</text>
</comment>